<dbReference type="EMBL" id="JBHTBE010000003">
    <property type="protein sequence ID" value="MFC7269547.1"/>
    <property type="molecule type" value="Genomic_DNA"/>
</dbReference>
<name>A0ABW2HEZ5_9MICO</name>
<evidence type="ECO:0000313" key="1">
    <source>
        <dbReference type="EMBL" id="MFC7269547.1"/>
    </source>
</evidence>
<protein>
    <submittedName>
        <fullName evidence="1">Uncharacterized protein</fullName>
    </submittedName>
</protein>
<sequence length="82" mass="8615">MPWDSPLAALCDIVTAVGDLADVGEAGGMSIESVVVETPLELSVRARAAGDVDLAAAPPRQARETSVMPVLHRIRLRVEPTP</sequence>
<proteinExistence type="predicted"/>
<organism evidence="1 2">
    <name type="scientific">Microbacterium fluvii</name>
    <dbReference type="NCBI Taxonomy" id="415215"/>
    <lineage>
        <taxon>Bacteria</taxon>
        <taxon>Bacillati</taxon>
        <taxon>Actinomycetota</taxon>
        <taxon>Actinomycetes</taxon>
        <taxon>Micrococcales</taxon>
        <taxon>Microbacteriaceae</taxon>
        <taxon>Microbacterium</taxon>
    </lineage>
</organism>
<keyword evidence="2" id="KW-1185">Reference proteome</keyword>
<comment type="caution">
    <text evidence="1">The sequence shown here is derived from an EMBL/GenBank/DDBJ whole genome shotgun (WGS) entry which is preliminary data.</text>
</comment>
<gene>
    <name evidence="1" type="ORF">ACFQRL_11295</name>
</gene>
<evidence type="ECO:0000313" key="2">
    <source>
        <dbReference type="Proteomes" id="UP001596507"/>
    </source>
</evidence>
<dbReference type="Proteomes" id="UP001596507">
    <property type="component" value="Unassembled WGS sequence"/>
</dbReference>
<accession>A0ABW2HEZ5</accession>
<reference evidence="2" key="1">
    <citation type="journal article" date="2019" name="Int. J. Syst. Evol. Microbiol.">
        <title>The Global Catalogue of Microorganisms (GCM) 10K type strain sequencing project: providing services to taxonomists for standard genome sequencing and annotation.</title>
        <authorList>
            <consortium name="The Broad Institute Genomics Platform"/>
            <consortium name="The Broad Institute Genome Sequencing Center for Infectious Disease"/>
            <person name="Wu L."/>
            <person name="Ma J."/>
        </authorList>
    </citation>
    <scope>NUCLEOTIDE SEQUENCE [LARGE SCALE GENOMIC DNA]</scope>
    <source>
        <strain evidence="2">CGMCC 1.15772</strain>
    </source>
</reference>
<dbReference type="RefSeq" id="WP_262874482.1">
    <property type="nucleotide sequence ID" value="NZ_BAABKW010000001.1"/>
</dbReference>